<feature type="transmembrane region" description="Helical" evidence="1">
    <location>
        <begin position="107"/>
        <end position="124"/>
    </location>
</feature>
<keyword evidence="4" id="KW-1185">Reference proteome</keyword>
<keyword evidence="1" id="KW-0472">Membrane</keyword>
<feature type="transmembrane region" description="Helical" evidence="1">
    <location>
        <begin position="198"/>
        <end position="216"/>
    </location>
</feature>
<dbReference type="Pfam" id="PF01569">
    <property type="entry name" value="PAP2"/>
    <property type="match status" value="1"/>
</dbReference>
<dbReference type="SMART" id="SM00014">
    <property type="entry name" value="acidPPc"/>
    <property type="match status" value="1"/>
</dbReference>
<dbReference type="InterPro" id="IPR000326">
    <property type="entry name" value="PAP2/HPO"/>
</dbReference>
<evidence type="ECO:0000256" key="1">
    <source>
        <dbReference type="SAM" id="Phobius"/>
    </source>
</evidence>
<sequence length="233" mass="23767">MTAPVSPTAPSAPSAPVGSVRRVAGTAGAVLLALAVLLGLQLRLHDGAPVALDLGASTWAASVRAAAPWTETVALWLNWVGGGFVAIWVVPAAILVGLLLARRWRGAVTTAVALIVSAGAVQLVKNSFDRVRPETTLVTSDHGSFPSGHTANAATLAVLAVVLVPPAWRRWTALVGALWVVVMATSRLILSIHWATDLVGGAFAGLGAALVVVALLPAGRRIRLPPPGSPGGR</sequence>
<accession>A0A3N2DAJ5</accession>
<evidence type="ECO:0000313" key="4">
    <source>
        <dbReference type="Proteomes" id="UP000275356"/>
    </source>
</evidence>
<dbReference type="EMBL" id="RKHQ01000001">
    <property type="protein sequence ID" value="ROR96821.1"/>
    <property type="molecule type" value="Genomic_DNA"/>
</dbReference>
<dbReference type="Proteomes" id="UP000275356">
    <property type="component" value="Unassembled WGS sequence"/>
</dbReference>
<proteinExistence type="predicted"/>
<comment type="caution">
    <text evidence="3">The sequence shown here is derived from an EMBL/GenBank/DDBJ whole genome shotgun (WGS) entry which is preliminary data.</text>
</comment>
<name>A0A3N2DAJ5_9MICO</name>
<evidence type="ECO:0000313" key="3">
    <source>
        <dbReference type="EMBL" id="ROR96821.1"/>
    </source>
</evidence>
<dbReference type="PANTHER" id="PTHR14969:SF13">
    <property type="entry name" value="AT30094P"/>
    <property type="match status" value="1"/>
</dbReference>
<gene>
    <name evidence="3" type="ORF">EDD28_1412</name>
</gene>
<keyword evidence="1" id="KW-0812">Transmembrane</keyword>
<feature type="domain" description="Phosphatidic acid phosphatase type 2/haloperoxidase" evidence="2">
    <location>
        <begin position="107"/>
        <end position="213"/>
    </location>
</feature>
<dbReference type="InterPro" id="IPR036938">
    <property type="entry name" value="PAP2/HPO_sf"/>
</dbReference>
<protein>
    <submittedName>
        <fullName evidence="3">Undecaprenyl-diphosphatase</fullName>
    </submittedName>
</protein>
<feature type="transmembrane region" description="Helical" evidence="1">
    <location>
        <begin position="144"/>
        <end position="164"/>
    </location>
</feature>
<dbReference type="AlphaFoldDB" id="A0A3N2DAJ5"/>
<keyword evidence="1" id="KW-1133">Transmembrane helix</keyword>
<feature type="transmembrane region" description="Helical" evidence="1">
    <location>
        <begin position="79"/>
        <end position="100"/>
    </location>
</feature>
<feature type="transmembrane region" description="Helical" evidence="1">
    <location>
        <begin position="171"/>
        <end position="192"/>
    </location>
</feature>
<dbReference type="Gene3D" id="1.20.144.10">
    <property type="entry name" value="Phosphatidic acid phosphatase type 2/haloperoxidase"/>
    <property type="match status" value="1"/>
</dbReference>
<organism evidence="3 4">
    <name type="scientific">Salana multivorans</name>
    <dbReference type="NCBI Taxonomy" id="120377"/>
    <lineage>
        <taxon>Bacteria</taxon>
        <taxon>Bacillati</taxon>
        <taxon>Actinomycetota</taxon>
        <taxon>Actinomycetes</taxon>
        <taxon>Micrococcales</taxon>
        <taxon>Beutenbergiaceae</taxon>
        <taxon>Salana</taxon>
    </lineage>
</organism>
<feature type="transmembrane region" description="Helical" evidence="1">
    <location>
        <begin position="20"/>
        <end position="40"/>
    </location>
</feature>
<dbReference type="PANTHER" id="PTHR14969">
    <property type="entry name" value="SPHINGOSINE-1-PHOSPHATE PHOSPHOHYDROLASE"/>
    <property type="match status" value="1"/>
</dbReference>
<dbReference type="SUPFAM" id="SSF48317">
    <property type="entry name" value="Acid phosphatase/Vanadium-dependent haloperoxidase"/>
    <property type="match status" value="1"/>
</dbReference>
<reference evidence="3 4" key="1">
    <citation type="submission" date="2018-11" db="EMBL/GenBank/DDBJ databases">
        <title>Sequencing the genomes of 1000 actinobacteria strains.</title>
        <authorList>
            <person name="Klenk H.-P."/>
        </authorList>
    </citation>
    <scope>NUCLEOTIDE SEQUENCE [LARGE SCALE GENOMIC DNA]</scope>
    <source>
        <strain evidence="3 4">DSM 13521</strain>
    </source>
</reference>
<evidence type="ECO:0000259" key="2">
    <source>
        <dbReference type="SMART" id="SM00014"/>
    </source>
</evidence>